<dbReference type="AlphaFoldDB" id="A0A0D3K823"/>
<proteinExistence type="predicted"/>
<comment type="subcellular location">
    <subcellularLocation>
        <location evidence="1">Cytoplasm</location>
    </subcellularLocation>
</comment>
<dbReference type="SUPFAM" id="SSF57850">
    <property type="entry name" value="RING/U-box"/>
    <property type="match status" value="1"/>
</dbReference>
<dbReference type="EnsemblProtists" id="EOD31908">
    <property type="protein sequence ID" value="EOD31908"/>
    <property type="gene ID" value="EMIHUDRAFT_456142"/>
</dbReference>
<dbReference type="InterPro" id="IPR037683">
    <property type="entry name" value="Rmd5_dRing"/>
</dbReference>
<feature type="zinc finger region" description="RING-Gid-type" evidence="6">
    <location>
        <begin position="352"/>
        <end position="396"/>
    </location>
</feature>
<dbReference type="STRING" id="2903.R1D8X0"/>
<dbReference type="InterPro" id="IPR024964">
    <property type="entry name" value="CTLH/CRA"/>
</dbReference>
<dbReference type="Gene3D" id="3.30.40.10">
    <property type="entry name" value="Zinc/RING finger domain, C3HC4 (zinc finger)"/>
    <property type="match status" value="1"/>
</dbReference>
<evidence type="ECO:0000313" key="9">
    <source>
        <dbReference type="Proteomes" id="UP000013827"/>
    </source>
</evidence>
<dbReference type="GeneID" id="17277191"/>
<sequence length="410" mass="43342">MSEIDLISSLLDKVAKKQRVDTVPQRLDEMLQILDSWEDSGADDVSRAAALASLGSKLEAVGVAQGESSRAHELESLVRKLGKAVCKAMPQPTLPDVPLDDGALVQVLYVHMLCAGRFDVALALEQEAADAIAAPTLQLRAPLEALHAALSALRARDLSPALAWAADHRERLEALGSRLPFFLARLAFVSHLEKGETLAALALARERLLPLALGEGCRSPWGKLELSATVLRGAAAGECAHGIAAVRSLMGSLAFAPALRGSPYEWLLEPSLAEEACEVLTCEALAALGLPAAPGSALSSCVAAGEAVLPRLVKLSSLLGPKFLDVWRSGGELPVELELPPTHRMHHSIFACPVSKEPTTPGNPPMLLPCGHVLALGSLTKLARGSRTVRFKCPYCPAEATTAMAKVLHL</sequence>
<dbReference type="GO" id="GO:0005737">
    <property type="term" value="C:cytoplasm"/>
    <property type="evidence" value="ECO:0007669"/>
    <property type="project" value="UniProtKB-SubCell"/>
</dbReference>
<dbReference type="InterPro" id="IPR045098">
    <property type="entry name" value="Fyv10_fam"/>
</dbReference>
<evidence type="ECO:0000313" key="8">
    <source>
        <dbReference type="EnsemblProtists" id="EOD31908"/>
    </source>
</evidence>
<evidence type="ECO:0000256" key="5">
    <source>
        <dbReference type="ARBA" id="ARBA00022833"/>
    </source>
</evidence>
<dbReference type="GO" id="GO:0061630">
    <property type="term" value="F:ubiquitin protein ligase activity"/>
    <property type="evidence" value="ECO:0007669"/>
    <property type="project" value="InterPro"/>
</dbReference>
<dbReference type="InterPro" id="IPR013083">
    <property type="entry name" value="Znf_RING/FYVE/PHD"/>
</dbReference>
<protein>
    <recommendedName>
        <fullName evidence="7">RING-Gid-type domain-containing protein</fullName>
    </recommendedName>
</protein>
<evidence type="ECO:0000256" key="6">
    <source>
        <dbReference type="PROSITE-ProRule" id="PRU01215"/>
    </source>
</evidence>
<evidence type="ECO:0000256" key="1">
    <source>
        <dbReference type="ARBA" id="ARBA00004496"/>
    </source>
</evidence>
<accession>A0A0D3K823</accession>
<evidence type="ECO:0000256" key="4">
    <source>
        <dbReference type="ARBA" id="ARBA00022771"/>
    </source>
</evidence>
<dbReference type="KEGG" id="ehx:EMIHUDRAFT_456152"/>
<keyword evidence="4 6" id="KW-0863">Zinc-finger</keyword>
<dbReference type="PANTHER" id="PTHR12170">
    <property type="entry name" value="MACROPHAGE ERYTHROBLAST ATTACHER-RELATED"/>
    <property type="match status" value="1"/>
</dbReference>
<dbReference type="KEGG" id="ehx:EMIHUDRAFT_456142"/>
<dbReference type="Pfam" id="PF13445">
    <property type="entry name" value="zf-RING_UBOX"/>
    <property type="match status" value="1"/>
</dbReference>
<dbReference type="RefSeq" id="XP_005784349.1">
    <property type="nucleotide sequence ID" value="XM_005784292.1"/>
</dbReference>
<keyword evidence="9" id="KW-1185">Reference proteome</keyword>
<dbReference type="eggNOG" id="KOG2817">
    <property type="taxonomic scope" value="Eukaryota"/>
</dbReference>
<feature type="domain" description="RING-Gid-type" evidence="7">
    <location>
        <begin position="352"/>
        <end position="396"/>
    </location>
</feature>
<keyword evidence="5" id="KW-0862">Zinc</keyword>
<dbReference type="InterPro" id="IPR044063">
    <property type="entry name" value="ZF_RING_GID"/>
</dbReference>
<dbReference type="EnsemblProtists" id="EOD31920">
    <property type="protein sequence ID" value="EOD31920"/>
    <property type="gene ID" value="EMIHUDRAFT_456152"/>
</dbReference>
<reference evidence="9" key="1">
    <citation type="journal article" date="2013" name="Nature">
        <title>Pan genome of the phytoplankton Emiliania underpins its global distribution.</title>
        <authorList>
            <person name="Read B.A."/>
            <person name="Kegel J."/>
            <person name="Klute M.J."/>
            <person name="Kuo A."/>
            <person name="Lefebvre S.C."/>
            <person name="Maumus F."/>
            <person name="Mayer C."/>
            <person name="Miller J."/>
            <person name="Monier A."/>
            <person name="Salamov A."/>
            <person name="Young J."/>
            <person name="Aguilar M."/>
            <person name="Claverie J.M."/>
            <person name="Frickenhaus S."/>
            <person name="Gonzalez K."/>
            <person name="Herman E.K."/>
            <person name="Lin Y.C."/>
            <person name="Napier J."/>
            <person name="Ogata H."/>
            <person name="Sarno A.F."/>
            <person name="Shmutz J."/>
            <person name="Schroeder D."/>
            <person name="de Vargas C."/>
            <person name="Verret F."/>
            <person name="von Dassow P."/>
            <person name="Valentin K."/>
            <person name="Van de Peer Y."/>
            <person name="Wheeler G."/>
            <person name="Dacks J.B."/>
            <person name="Delwiche C.F."/>
            <person name="Dyhrman S.T."/>
            <person name="Glockner G."/>
            <person name="John U."/>
            <person name="Richards T."/>
            <person name="Worden A.Z."/>
            <person name="Zhang X."/>
            <person name="Grigoriev I.V."/>
            <person name="Allen A.E."/>
            <person name="Bidle K."/>
            <person name="Borodovsky M."/>
            <person name="Bowler C."/>
            <person name="Brownlee C."/>
            <person name="Cock J.M."/>
            <person name="Elias M."/>
            <person name="Gladyshev V.N."/>
            <person name="Groth M."/>
            <person name="Guda C."/>
            <person name="Hadaegh A."/>
            <person name="Iglesias-Rodriguez M.D."/>
            <person name="Jenkins J."/>
            <person name="Jones B.M."/>
            <person name="Lawson T."/>
            <person name="Leese F."/>
            <person name="Lindquist E."/>
            <person name="Lobanov A."/>
            <person name="Lomsadze A."/>
            <person name="Malik S.B."/>
            <person name="Marsh M.E."/>
            <person name="Mackinder L."/>
            <person name="Mock T."/>
            <person name="Mueller-Roeber B."/>
            <person name="Pagarete A."/>
            <person name="Parker M."/>
            <person name="Probert I."/>
            <person name="Quesneville H."/>
            <person name="Raines C."/>
            <person name="Rensing S.A."/>
            <person name="Riano-Pachon D.M."/>
            <person name="Richier S."/>
            <person name="Rokitta S."/>
            <person name="Shiraiwa Y."/>
            <person name="Soanes D.M."/>
            <person name="van der Giezen M."/>
            <person name="Wahlund T.M."/>
            <person name="Williams B."/>
            <person name="Wilson W."/>
            <person name="Wolfe G."/>
            <person name="Wurch L.L."/>
        </authorList>
    </citation>
    <scope>NUCLEOTIDE SEQUENCE</scope>
</reference>
<organism evidence="8 9">
    <name type="scientific">Emiliania huxleyi (strain CCMP1516)</name>
    <dbReference type="NCBI Taxonomy" id="280463"/>
    <lineage>
        <taxon>Eukaryota</taxon>
        <taxon>Haptista</taxon>
        <taxon>Haptophyta</taxon>
        <taxon>Prymnesiophyceae</taxon>
        <taxon>Isochrysidales</taxon>
        <taxon>Noelaerhabdaceae</taxon>
        <taxon>Emiliania</taxon>
    </lineage>
</organism>
<dbReference type="GO" id="GO:0005634">
    <property type="term" value="C:nucleus"/>
    <property type="evidence" value="ECO:0007669"/>
    <property type="project" value="TreeGrafter"/>
</dbReference>
<dbReference type="InterPro" id="IPR027370">
    <property type="entry name" value="Znf-RING_euk"/>
</dbReference>
<dbReference type="PANTHER" id="PTHR12170:SF3">
    <property type="entry name" value="GH10162P"/>
    <property type="match status" value="1"/>
</dbReference>
<dbReference type="Pfam" id="PF10607">
    <property type="entry name" value="CTLH"/>
    <property type="match status" value="1"/>
</dbReference>
<dbReference type="PROSITE" id="PS51867">
    <property type="entry name" value="ZF_RING_GID"/>
    <property type="match status" value="1"/>
</dbReference>
<dbReference type="CDD" id="cd16652">
    <property type="entry name" value="dRING_Rmd5p-like"/>
    <property type="match status" value="1"/>
</dbReference>
<keyword evidence="2" id="KW-0963">Cytoplasm</keyword>
<dbReference type="RefSeq" id="XP_005784337.1">
    <property type="nucleotide sequence ID" value="XM_005784280.1"/>
</dbReference>
<keyword evidence="3" id="KW-0479">Metal-binding</keyword>
<evidence type="ECO:0000256" key="2">
    <source>
        <dbReference type="ARBA" id="ARBA00022490"/>
    </source>
</evidence>
<evidence type="ECO:0000259" key="7">
    <source>
        <dbReference type="PROSITE" id="PS51867"/>
    </source>
</evidence>
<dbReference type="GO" id="GO:0034657">
    <property type="term" value="C:GID complex"/>
    <property type="evidence" value="ECO:0007669"/>
    <property type="project" value="TreeGrafter"/>
</dbReference>
<evidence type="ECO:0000256" key="3">
    <source>
        <dbReference type="ARBA" id="ARBA00022723"/>
    </source>
</evidence>
<dbReference type="GeneID" id="17277195"/>
<dbReference type="PaxDb" id="2903-EOD31908"/>
<name>A0A0D3K823_EMIH1</name>
<reference evidence="8" key="2">
    <citation type="submission" date="2024-10" db="UniProtKB">
        <authorList>
            <consortium name="EnsemblProtists"/>
        </authorList>
    </citation>
    <scope>IDENTIFICATION</scope>
</reference>
<dbReference type="FunFam" id="3.30.40.10:FF:000143">
    <property type="entry name" value="Regulator of gluconeogenesis Rmd5"/>
    <property type="match status" value="1"/>
</dbReference>
<dbReference type="GO" id="GO:0043161">
    <property type="term" value="P:proteasome-mediated ubiquitin-dependent protein catabolic process"/>
    <property type="evidence" value="ECO:0007669"/>
    <property type="project" value="InterPro"/>
</dbReference>
<dbReference type="GO" id="GO:0008270">
    <property type="term" value="F:zinc ion binding"/>
    <property type="evidence" value="ECO:0007669"/>
    <property type="project" value="UniProtKB-KW"/>
</dbReference>
<dbReference type="HOGENOM" id="CLU_020227_0_0_1"/>
<dbReference type="Proteomes" id="UP000013827">
    <property type="component" value="Unassembled WGS sequence"/>
</dbReference>